<gene>
    <name evidence="1" type="ordered locus">PCC8801_2298</name>
</gene>
<dbReference type="OrthoDB" id="433602at2"/>
<sequence length="66" mass="7753">MSSTTYSSFLRFLQEELALSHDSIAIAQRSMEQTQSPLLMLPMVLWQYGLITLKDLERIYDWLENV</sequence>
<name>B7K1C2_RIPO1</name>
<evidence type="ECO:0008006" key="3">
    <source>
        <dbReference type="Google" id="ProtNLM"/>
    </source>
</evidence>
<dbReference type="InterPro" id="IPR021336">
    <property type="entry name" value="DUF2949"/>
</dbReference>
<dbReference type="RefSeq" id="WP_012595585.1">
    <property type="nucleotide sequence ID" value="NC_011726.1"/>
</dbReference>
<dbReference type="STRING" id="41431.PCC8801_2298"/>
<reference evidence="2" key="1">
    <citation type="journal article" date="2011" name="MBio">
        <title>Novel metabolic attributes of the genus Cyanothece, comprising a group of unicellular nitrogen-fixing Cyanobacteria.</title>
        <authorList>
            <person name="Bandyopadhyay A."/>
            <person name="Elvitigala T."/>
            <person name="Welsh E."/>
            <person name="Stockel J."/>
            <person name="Liberton M."/>
            <person name="Min H."/>
            <person name="Sherman L.A."/>
            <person name="Pakrasi H.B."/>
        </authorList>
    </citation>
    <scope>NUCLEOTIDE SEQUENCE [LARGE SCALE GENOMIC DNA]</scope>
    <source>
        <strain evidence="2">PCC 8801</strain>
    </source>
</reference>
<evidence type="ECO:0000313" key="2">
    <source>
        <dbReference type="Proteomes" id="UP000008204"/>
    </source>
</evidence>
<protein>
    <recommendedName>
        <fullName evidence="3">DUF2949 domain-containing protein</fullName>
    </recommendedName>
</protein>
<proteinExistence type="predicted"/>
<dbReference type="Pfam" id="PF11165">
    <property type="entry name" value="DUF2949"/>
    <property type="match status" value="1"/>
</dbReference>
<organism evidence="1 2">
    <name type="scientific">Rippkaea orientalis (strain PCC 8801 / RF-1)</name>
    <name type="common">Cyanothece sp. (strain PCC 8801)</name>
    <dbReference type="NCBI Taxonomy" id="41431"/>
    <lineage>
        <taxon>Bacteria</taxon>
        <taxon>Bacillati</taxon>
        <taxon>Cyanobacteriota</taxon>
        <taxon>Cyanophyceae</taxon>
        <taxon>Oscillatoriophycideae</taxon>
        <taxon>Chroococcales</taxon>
        <taxon>Aphanothecaceae</taxon>
        <taxon>Rippkaea</taxon>
        <taxon>Rippkaea orientalis</taxon>
    </lineage>
</organism>
<dbReference type="AlphaFoldDB" id="B7K1C2"/>
<dbReference type="HOGENOM" id="CLU_184319_1_0_3"/>
<dbReference type="eggNOG" id="ENOG503304D">
    <property type="taxonomic scope" value="Bacteria"/>
</dbReference>
<dbReference type="Proteomes" id="UP000008204">
    <property type="component" value="Chromosome"/>
</dbReference>
<dbReference type="KEGG" id="cyp:PCC8801_2298"/>
<evidence type="ECO:0000313" key="1">
    <source>
        <dbReference type="EMBL" id="ACK66317.1"/>
    </source>
</evidence>
<accession>B7K1C2</accession>
<dbReference type="EMBL" id="CP001287">
    <property type="protein sequence ID" value="ACK66317.1"/>
    <property type="molecule type" value="Genomic_DNA"/>
</dbReference>
<keyword evidence="2" id="KW-1185">Reference proteome</keyword>